<proteinExistence type="predicted"/>
<sequence length="290" mass="32178">MSDITTPFDVAVEMQRESIKHTQGLLQQGLELQQNAFEAFMYNGISAQRSAQRQAVDLFQGLFNAQLDAVESSLDDDEFRSTLDRQFQQNAEMTQELMNASFEQGAELTQELFNGQLDALESALDDEAFREALDSQFDDFERTQQRAWNKFESEFGQTFDELSERQQELVVETALTARREPHDDTVEGVRAAETVTENTSDEAEAVAETTQEALSNDVRTTANGGHHGDAHSERLESIDGLGEAYADRLRGSGIQSVDHLAEADTATVAEAAEVSEDHADEWVTSAQAQA</sequence>
<evidence type="ECO:0000313" key="1">
    <source>
        <dbReference type="EMBL" id="MBX0302616.1"/>
    </source>
</evidence>
<dbReference type="SUPFAM" id="SSF47794">
    <property type="entry name" value="Rad51 N-terminal domain-like"/>
    <property type="match status" value="1"/>
</dbReference>
<name>A0A8J7YIQ9_9EURY</name>
<keyword evidence="2" id="KW-1185">Reference proteome</keyword>
<dbReference type="Gene3D" id="1.10.150.20">
    <property type="entry name" value="5' to 3' exonuclease, C-terminal subdomain"/>
    <property type="match status" value="1"/>
</dbReference>
<dbReference type="EMBL" id="RKLQ01000001">
    <property type="protein sequence ID" value="MBX0302616.1"/>
    <property type="molecule type" value="Genomic_DNA"/>
</dbReference>
<evidence type="ECO:0000313" key="2">
    <source>
        <dbReference type="Proteomes" id="UP000783863"/>
    </source>
</evidence>
<dbReference type="GO" id="GO:0000166">
    <property type="term" value="F:nucleotide binding"/>
    <property type="evidence" value="ECO:0007669"/>
    <property type="project" value="InterPro"/>
</dbReference>
<protein>
    <submittedName>
        <fullName evidence="1">Helix-hairpin-helix domain-containing protein</fullName>
    </submittedName>
</protein>
<dbReference type="RefSeq" id="WP_220586851.1">
    <property type="nucleotide sequence ID" value="NZ_RKLQ01000001.1"/>
</dbReference>
<organism evidence="1 2">
    <name type="scientific">Haloarcula salinisoli</name>
    <dbReference type="NCBI Taxonomy" id="2487746"/>
    <lineage>
        <taxon>Archaea</taxon>
        <taxon>Methanobacteriati</taxon>
        <taxon>Methanobacteriota</taxon>
        <taxon>Stenosarchaea group</taxon>
        <taxon>Halobacteria</taxon>
        <taxon>Halobacteriales</taxon>
        <taxon>Haloarculaceae</taxon>
        <taxon>Haloarcula</taxon>
    </lineage>
</organism>
<dbReference type="AlphaFoldDB" id="A0A8J7YIQ9"/>
<gene>
    <name evidence="1" type="ORF">EGD98_02900</name>
</gene>
<dbReference type="InterPro" id="IPR010995">
    <property type="entry name" value="DNA_repair_Rad51/TF_NusA_a-hlx"/>
</dbReference>
<dbReference type="Proteomes" id="UP000783863">
    <property type="component" value="Unassembled WGS sequence"/>
</dbReference>
<accession>A0A8J7YIQ9</accession>
<comment type="caution">
    <text evidence="1">The sequence shown here is derived from an EMBL/GenBank/DDBJ whole genome shotgun (WGS) entry which is preliminary data.</text>
</comment>
<reference evidence="1" key="1">
    <citation type="submission" date="2021-06" db="EMBL/GenBank/DDBJ databases">
        <title>Halomicroarcula sp. F24A a new haloarchaeum isolated from saline soil.</title>
        <authorList>
            <person name="Duran-Viseras A."/>
            <person name="Sanchez-Porro C."/>
            <person name="Ventosa A."/>
        </authorList>
    </citation>
    <scope>NUCLEOTIDE SEQUENCE</scope>
    <source>
        <strain evidence="1">F24A</strain>
    </source>
</reference>
<dbReference type="Pfam" id="PF14520">
    <property type="entry name" value="HHH_5"/>
    <property type="match status" value="1"/>
</dbReference>